<keyword evidence="3" id="KW-1185">Reference proteome</keyword>
<dbReference type="EMBL" id="AP023355">
    <property type="protein sequence ID" value="BCJ34242.1"/>
    <property type="molecule type" value="Genomic_DNA"/>
</dbReference>
<dbReference type="InterPro" id="IPR000792">
    <property type="entry name" value="Tscrpt_reg_LuxR_C"/>
</dbReference>
<evidence type="ECO:0000313" key="3">
    <source>
        <dbReference type="Proteomes" id="UP000611640"/>
    </source>
</evidence>
<dbReference type="SUPFAM" id="SSF46894">
    <property type="entry name" value="C-terminal effector domain of the bipartite response regulators"/>
    <property type="match status" value="1"/>
</dbReference>
<dbReference type="SMART" id="SM00421">
    <property type="entry name" value="HTH_LUXR"/>
    <property type="match status" value="1"/>
</dbReference>
<dbReference type="GO" id="GO:0006355">
    <property type="term" value="P:regulation of DNA-templated transcription"/>
    <property type="evidence" value="ECO:0007669"/>
    <property type="project" value="InterPro"/>
</dbReference>
<dbReference type="Proteomes" id="UP000611640">
    <property type="component" value="Chromosome"/>
</dbReference>
<dbReference type="CDD" id="cd06170">
    <property type="entry name" value="LuxR_C_like"/>
    <property type="match status" value="1"/>
</dbReference>
<dbReference type="InterPro" id="IPR041664">
    <property type="entry name" value="AAA_16"/>
</dbReference>
<gene>
    <name evidence="2" type="ORF">Athai_17450</name>
</gene>
<dbReference type="GO" id="GO:0003677">
    <property type="term" value="F:DNA binding"/>
    <property type="evidence" value="ECO:0007669"/>
    <property type="project" value="InterPro"/>
</dbReference>
<dbReference type="Pfam" id="PF00196">
    <property type="entry name" value="GerE"/>
    <property type="match status" value="1"/>
</dbReference>
<dbReference type="Gene3D" id="1.10.10.10">
    <property type="entry name" value="Winged helix-like DNA-binding domain superfamily/Winged helix DNA-binding domain"/>
    <property type="match status" value="1"/>
</dbReference>
<evidence type="ECO:0000259" key="1">
    <source>
        <dbReference type="PROSITE" id="PS50043"/>
    </source>
</evidence>
<evidence type="ECO:0000313" key="2">
    <source>
        <dbReference type="EMBL" id="BCJ34242.1"/>
    </source>
</evidence>
<dbReference type="PROSITE" id="PS50043">
    <property type="entry name" value="HTH_LUXR_2"/>
    <property type="match status" value="1"/>
</dbReference>
<feature type="domain" description="HTH luxR-type" evidence="1">
    <location>
        <begin position="855"/>
        <end position="920"/>
    </location>
</feature>
<name>A0A7R7DMC6_9ACTN</name>
<dbReference type="InterPro" id="IPR016032">
    <property type="entry name" value="Sig_transdc_resp-reg_C-effctor"/>
</dbReference>
<dbReference type="InterPro" id="IPR027417">
    <property type="entry name" value="P-loop_NTPase"/>
</dbReference>
<reference evidence="2 3" key="1">
    <citation type="submission" date="2020-08" db="EMBL/GenBank/DDBJ databases">
        <title>Whole genome shotgun sequence of Actinocatenispora thailandica NBRC 105041.</title>
        <authorList>
            <person name="Komaki H."/>
            <person name="Tamura T."/>
        </authorList>
    </citation>
    <scope>NUCLEOTIDE SEQUENCE [LARGE SCALE GENOMIC DNA]</scope>
    <source>
        <strain evidence="2 3">NBRC 105041</strain>
    </source>
</reference>
<accession>A0A7R7DMC6</accession>
<dbReference type="SUPFAM" id="SSF52540">
    <property type="entry name" value="P-loop containing nucleoside triphosphate hydrolases"/>
    <property type="match status" value="1"/>
</dbReference>
<organism evidence="2 3">
    <name type="scientific">Actinocatenispora thailandica</name>
    <dbReference type="NCBI Taxonomy" id="227318"/>
    <lineage>
        <taxon>Bacteria</taxon>
        <taxon>Bacillati</taxon>
        <taxon>Actinomycetota</taxon>
        <taxon>Actinomycetes</taxon>
        <taxon>Micromonosporales</taxon>
        <taxon>Micromonosporaceae</taxon>
        <taxon>Actinocatenispora</taxon>
    </lineage>
</organism>
<dbReference type="AlphaFoldDB" id="A0A7R7DMC6"/>
<proteinExistence type="predicted"/>
<dbReference type="Pfam" id="PF13191">
    <property type="entry name" value="AAA_16"/>
    <property type="match status" value="1"/>
</dbReference>
<dbReference type="InterPro" id="IPR036388">
    <property type="entry name" value="WH-like_DNA-bd_sf"/>
</dbReference>
<dbReference type="KEGG" id="atl:Athai_17450"/>
<sequence length="932" mass="98698">MPSARVPAVLEERDGELGAAQRALATALSGRGQLIVAEGGIGAGKSALLAAVAGVGAAAGMQVSRAQATRLERDFGGAVLRALLYPLVTAVPAANAAGWLAGAASAAAPLFGDDPSVLAAVSRLRYDPDVGYGLRLLVRRICAQRPLLLVVDDLQRADLLSLAFLADLVACREEMPVAVAVAVQYETSAVEAEPVDEIVQAADVVLRPAPLSERAVADILRAAGRDPAEAPGLHRASRGNPLVLRSLVGTGGHPSGCPSPLRERLVQAFDALADEVRAYARALVLLPSGAGPATVAAVAGLDEVQSRFARRRLDRLGLLRAGLRGYAQVVVEDAMSPAELDEFHRRAAEALDAAGHPIDEVADECMAVSGAPPACAARVLPAAGRAALRAHDPRRAVRYLRRALIDCTDDGAERARLLARLAEAELRTDPVAAIRHVGRAARLMPDVRSRAAILSRLTPIALTGADDLFGLIDAAARALPATRESLPVDRELALRLEARRRFRDLDDGDALRDTLGRWAGYGALPPLDTEAERELVAVLLYAATLTVRTSGAQVAGLACRLLEQLPYRPLLAHTPAPLAVACALAAGETTDVADWLSTALLPGGRRPPDDVLLALIGRATLHWLRGNLAECRRDLLRATRLARGAGATLDPTGAIGLVSTALKVGDRRILDRVAEVWPDPTTATRPHLRLLAQTLRAALALDRGPTSTEWDDWEQCLAELERLGWRNPALLPVGSWSARALVTAGRSRRARQLMEREYDRATWWGCPIPIGRSLRILGRLTEGPAGVELLAQSVDVLTDAGNDAELARTLVEYGVRLRAAGRPDAPERLVRGMRLARRAGADRVADRAAALLGEPGRAGSPLTAAELKVARLSAGGSSNRQIAELLGVTRRAVEKNLTNCYRKLGVPGRAMLAGKLAELFPAVEPADDEALG</sequence>
<protein>
    <submittedName>
        <fullName evidence="2">LuxR family transcriptional regulator</fullName>
    </submittedName>
</protein>